<evidence type="ECO:0000256" key="2">
    <source>
        <dbReference type="ARBA" id="ARBA00022485"/>
    </source>
</evidence>
<feature type="domain" description="4Fe-4S ferredoxin-type" evidence="9">
    <location>
        <begin position="52"/>
        <end position="82"/>
    </location>
</feature>
<dbReference type="KEGG" id="shal:SHALO_0950"/>
<evidence type="ECO:0000313" key="10">
    <source>
        <dbReference type="EMBL" id="AOO64731.1"/>
    </source>
</evidence>
<evidence type="ECO:0000256" key="5">
    <source>
        <dbReference type="ARBA" id="ARBA00022982"/>
    </source>
</evidence>
<keyword evidence="3" id="KW-0479">Metal-binding</keyword>
<dbReference type="Pfam" id="PF12838">
    <property type="entry name" value="Fer4_7"/>
    <property type="match status" value="2"/>
</dbReference>
<feature type="transmembrane region" description="Helical" evidence="8">
    <location>
        <begin position="15"/>
        <end position="36"/>
    </location>
</feature>
<evidence type="ECO:0000256" key="7">
    <source>
        <dbReference type="ARBA" id="ARBA00023014"/>
    </source>
</evidence>
<evidence type="ECO:0000256" key="4">
    <source>
        <dbReference type="ARBA" id="ARBA00022737"/>
    </source>
</evidence>
<evidence type="ECO:0000313" key="11">
    <source>
        <dbReference type="Proteomes" id="UP000094609"/>
    </source>
</evidence>
<reference evidence="11" key="1">
    <citation type="submission" date="2016-08" db="EMBL/GenBank/DDBJ databases">
        <title>Complete genome sequence of the organohalide-respiring Epsilonproteobacterium Sulfurospirillum halorespirans.</title>
        <authorList>
            <person name="Goris T."/>
            <person name="Zimmermann J."/>
            <person name="Schenz B."/>
            <person name="Lemos M."/>
            <person name="Hackermueller J."/>
            <person name="Diekert G."/>
        </authorList>
    </citation>
    <scope>NUCLEOTIDE SEQUENCE [LARGE SCALE GENOMIC DNA]</scope>
    <source>
        <strain>DSM 13726</strain>
        <strain evidence="11">PCE-M2</strain>
    </source>
</reference>
<feature type="domain" description="4Fe-4S ferredoxin-type" evidence="9">
    <location>
        <begin position="140"/>
        <end position="176"/>
    </location>
</feature>
<dbReference type="InterPro" id="IPR017896">
    <property type="entry name" value="4Fe4S_Fe-S-bd"/>
</dbReference>
<sequence>METTDKIAITPRRKFLALMAQSGGLMALGGMVWTGYLEEAKSAPLILRPPAAVLEVDFMRLCIKCGQCVTACPYHTLSLAKPGDTKPLGTPFYIPREVPCYMCTDIPCVPVCPSGALDVKSVSKITEGVQELDITKARMGLAVVDVESCIAFWGIQCDACYRACPIMDSAIKLEYKRNERTGKHAYLTPIVNSLTCTGCGLCERACVTEKAAIHVLPLDIAKGAIGSHYIKGWEQGDEKRLEKAGGDVTTHTKRSEKSATDYLNTNEEMFK</sequence>
<dbReference type="RefSeq" id="WP_069477589.1">
    <property type="nucleotide sequence ID" value="NZ_CP017111.1"/>
</dbReference>
<dbReference type="NCBIfam" id="TIGR00397">
    <property type="entry name" value="mauM_napG"/>
    <property type="match status" value="1"/>
</dbReference>
<evidence type="ECO:0000256" key="1">
    <source>
        <dbReference type="ARBA" id="ARBA00022448"/>
    </source>
</evidence>
<keyword evidence="11" id="KW-1185">Reference proteome</keyword>
<keyword evidence="8" id="KW-0812">Transmembrane</keyword>
<dbReference type="PROSITE" id="PS00198">
    <property type="entry name" value="4FE4S_FER_1"/>
    <property type="match status" value="1"/>
</dbReference>
<dbReference type="PROSITE" id="PS51379">
    <property type="entry name" value="4FE4S_FER_2"/>
    <property type="match status" value="4"/>
</dbReference>
<gene>
    <name evidence="10" type="ORF">SHALO_0950</name>
</gene>
<keyword evidence="8" id="KW-1133">Transmembrane helix</keyword>
<keyword evidence="1" id="KW-0813">Transport</keyword>
<dbReference type="InterPro" id="IPR050157">
    <property type="entry name" value="PSI_iron-sulfur_center"/>
</dbReference>
<keyword evidence="7" id="KW-0411">Iron-sulfur</keyword>
<keyword evidence="4" id="KW-0677">Repeat</keyword>
<evidence type="ECO:0000259" key="9">
    <source>
        <dbReference type="PROSITE" id="PS51379"/>
    </source>
</evidence>
<dbReference type="Proteomes" id="UP000094609">
    <property type="component" value="Chromosome"/>
</dbReference>
<evidence type="ECO:0000256" key="8">
    <source>
        <dbReference type="SAM" id="Phobius"/>
    </source>
</evidence>
<feature type="domain" description="4Fe-4S ferredoxin-type" evidence="9">
    <location>
        <begin position="187"/>
        <end position="218"/>
    </location>
</feature>
<dbReference type="PANTHER" id="PTHR24960:SF79">
    <property type="entry name" value="PHOTOSYSTEM I IRON-SULFUR CENTER"/>
    <property type="match status" value="1"/>
</dbReference>
<evidence type="ECO:0000256" key="6">
    <source>
        <dbReference type="ARBA" id="ARBA00023004"/>
    </source>
</evidence>
<proteinExistence type="predicted"/>
<keyword evidence="8" id="KW-0472">Membrane</keyword>
<dbReference type="EMBL" id="CP017111">
    <property type="protein sequence ID" value="AOO64731.1"/>
    <property type="molecule type" value="Genomic_DNA"/>
</dbReference>
<feature type="domain" description="4Fe-4S ferredoxin-type" evidence="9">
    <location>
        <begin position="89"/>
        <end position="122"/>
    </location>
</feature>
<keyword evidence="5" id="KW-0249">Electron transport</keyword>
<dbReference type="NCBIfam" id="NF007012">
    <property type="entry name" value="PRK09476.1"/>
    <property type="match status" value="1"/>
</dbReference>
<dbReference type="GO" id="GO:0046872">
    <property type="term" value="F:metal ion binding"/>
    <property type="evidence" value="ECO:0007669"/>
    <property type="project" value="UniProtKB-KW"/>
</dbReference>
<dbReference type="GO" id="GO:0051539">
    <property type="term" value="F:4 iron, 4 sulfur cluster binding"/>
    <property type="evidence" value="ECO:0007669"/>
    <property type="project" value="UniProtKB-KW"/>
</dbReference>
<dbReference type="AlphaFoldDB" id="A0A1D7TIB9"/>
<dbReference type="PANTHER" id="PTHR24960">
    <property type="entry name" value="PHOTOSYSTEM I IRON-SULFUR CENTER-RELATED"/>
    <property type="match status" value="1"/>
</dbReference>
<protein>
    <submittedName>
        <fullName evidence="10">Nitrate reductase quinol dehydrogenase, periplasmic polyferredoxin component NapG</fullName>
    </submittedName>
</protein>
<dbReference type="Gene3D" id="3.30.70.20">
    <property type="match status" value="2"/>
</dbReference>
<dbReference type="InterPro" id="IPR017900">
    <property type="entry name" value="4Fe4S_Fe_S_CS"/>
</dbReference>
<evidence type="ECO:0000256" key="3">
    <source>
        <dbReference type="ARBA" id="ARBA00022723"/>
    </source>
</evidence>
<dbReference type="PATRIC" id="fig|1193502.14.peg.958"/>
<name>A0A1D7TIB9_9BACT</name>
<keyword evidence="6" id="KW-0408">Iron</keyword>
<dbReference type="STRING" id="1193502.SHALO_0950"/>
<accession>A0A1D7TIB9</accession>
<dbReference type="CDD" id="cd16373">
    <property type="entry name" value="DMSOR_beta_like"/>
    <property type="match status" value="1"/>
</dbReference>
<keyword evidence="2" id="KW-0004">4Fe-4S</keyword>
<dbReference type="InterPro" id="IPR004494">
    <property type="entry name" value="MauM_NapG"/>
</dbReference>
<organism evidence="10 11">
    <name type="scientific">Sulfurospirillum halorespirans DSM 13726</name>
    <dbReference type="NCBI Taxonomy" id="1193502"/>
    <lineage>
        <taxon>Bacteria</taxon>
        <taxon>Pseudomonadati</taxon>
        <taxon>Campylobacterota</taxon>
        <taxon>Epsilonproteobacteria</taxon>
        <taxon>Campylobacterales</taxon>
        <taxon>Sulfurospirillaceae</taxon>
        <taxon>Sulfurospirillum</taxon>
    </lineage>
</organism>
<dbReference type="SUPFAM" id="SSF54862">
    <property type="entry name" value="4Fe-4S ferredoxins"/>
    <property type="match status" value="1"/>
</dbReference>